<dbReference type="InterPro" id="IPR036704">
    <property type="entry name" value="RraA/RraA-like_sf"/>
</dbReference>
<reference evidence="5 6" key="1">
    <citation type="submission" date="2020-09" db="EMBL/GenBank/DDBJ databases">
        <title>Roseomonas.</title>
        <authorList>
            <person name="Zhu W."/>
        </authorList>
    </citation>
    <scope>NUCLEOTIDE SEQUENCE [LARGE SCALE GENOMIC DNA]</scope>
    <source>
        <strain evidence="5 6">573</strain>
    </source>
</reference>
<dbReference type="Proteomes" id="UP001518989">
    <property type="component" value="Unassembled WGS sequence"/>
</dbReference>
<evidence type="ECO:0000256" key="2">
    <source>
        <dbReference type="ARBA" id="ARBA00016549"/>
    </source>
</evidence>
<proteinExistence type="predicted"/>
<protein>
    <recommendedName>
        <fullName evidence="2">Putative 4-hydroxy-4-methyl-2-oxoglutarate aldolase</fullName>
    </recommendedName>
    <alternativeName>
        <fullName evidence="3">Regulator of ribonuclease activity homolog</fullName>
    </alternativeName>
    <alternativeName>
        <fullName evidence="4">RraA-like protein</fullName>
    </alternativeName>
</protein>
<evidence type="ECO:0000256" key="1">
    <source>
        <dbReference type="ARBA" id="ARBA00001968"/>
    </source>
</evidence>
<evidence type="ECO:0000256" key="4">
    <source>
        <dbReference type="ARBA" id="ARBA00030169"/>
    </source>
</evidence>
<accession>A0ABS3KJV5</accession>
<dbReference type="SUPFAM" id="SSF89562">
    <property type="entry name" value="RraA-like"/>
    <property type="match status" value="1"/>
</dbReference>
<dbReference type="PANTHER" id="PTHR33254:SF4">
    <property type="entry name" value="4-HYDROXY-4-METHYL-2-OXOGLUTARATE ALDOLASE 3-RELATED"/>
    <property type="match status" value="1"/>
</dbReference>
<organism evidence="5 6">
    <name type="scientific">Roseomonas haemaphysalidis</name>
    <dbReference type="NCBI Taxonomy" id="2768162"/>
    <lineage>
        <taxon>Bacteria</taxon>
        <taxon>Pseudomonadati</taxon>
        <taxon>Pseudomonadota</taxon>
        <taxon>Alphaproteobacteria</taxon>
        <taxon>Acetobacterales</taxon>
        <taxon>Roseomonadaceae</taxon>
        <taxon>Roseomonas</taxon>
    </lineage>
</organism>
<evidence type="ECO:0000313" key="5">
    <source>
        <dbReference type="EMBL" id="MBO1077730.1"/>
    </source>
</evidence>
<dbReference type="InterPro" id="IPR005493">
    <property type="entry name" value="RraA/RraA-like"/>
</dbReference>
<keyword evidence="6" id="KW-1185">Reference proteome</keyword>
<dbReference type="PANTHER" id="PTHR33254">
    <property type="entry name" value="4-HYDROXY-4-METHYL-2-OXOGLUTARATE ALDOLASE 3-RELATED"/>
    <property type="match status" value="1"/>
</dbReference>
<comment type="cofactor">
    <cofactor evidence="1">
        <name>a divalent metal cation</name>
        <dbReference type="ChEBI" id="CHEBI:60240"/>
    </cofactor>
</comment>
<evidence type="ECO:0000313" key="6">
    <source>
        <dbReference type="Proteomes" id="UP001518989"/>
    </source>
</evidence>
<dbReference type="Pfam" id="PF03737">
    <property type="entry name" value="RraA-like"/>
    <property type="match status" value="1"/>
</dbReference>
<dbReference type="EMBL" id="JACTNG010000001">
    <property type="protein sequence ID" value="MBO1077730.1"/>
    <property type="molecule type" value="Genomic_DNA"/>
</dbReference>
<gene>
    <name evidence="5" type="ORF">IAI61_01710</name>
</gene>
<dbReference type="RefSeq" id="WP_207415137.1">
    <property type="nucleotide sequence ID" value="NZ_CP061179.1"/>
</dbReference>
<name>A0ABS3KJV5_9PROT</name>
<dbReference type="CDD" id="cd16841">
    <property type="entry name" value="RraA_family"/>
    <property type="match status" value="1"/>
</dbReference>
<sequence>MTPDAILDHLQQFDTPTVWNALTKLRGHSTEGLTLAPPVVSHPGLRMVGRAVTATMTSDRPAAMSQAEKDAIRFAYYRMAGQGAGPRIVAMQDVGERAGLGAIWGEVHAAIHLGLGCAGVITNGAVRDLDALGGFGVLAGSVCLGNGFTQIRSIGEPVEVLGLRVRPGDILHADRHGAMTIPPEYLAALPDAIERLLAQEKAMIDTARAPGFDAEALIAFWGSQR</sequence>
<comment type="caution">
    <text evidence="5">The sequence shown here is derived from an EMBL/GenBank/DDBJ whole genome shotgun (WGS) entry which is preliminary data.</text>
</comment>
<evidence type="ECO:0000256" key="3">
    <source>
        <dbReference type="ARBA" id="ARBA00029596"/>
    </source>
</evidence>
<dbReference type="Gene3D" id="3.50.30.40">
    <property type="entry name" value="Ribonuclease E inhibitor RraA/RraA-like"/>
    <property type="match status" value="1"/>
</dbReference>